<organism evidence="8">
    <name type="scientific">uncultured Acetothermia bacterium</name>
    <dbReference type="NCBI Taxonomy" id="236499"/>
    <lineage>
        <taxon>Bacteria</taxon>
        <taxon>Candidatus Bipolaricaulota</taxon>
        <taxon>environmental samples</taxon>
    </lineage>
</organism>
<evidence type="ECO:0000256" key="5">
    <source>
        <dbReference type="HAMAP-Rule" id="MF_00040"/>
    </source>
</evidence>
<comment type="function">
    <text evidence="5">Responsible for the release of ribosomes from messenger RNA at the termination of protein biosynthesis. May increase the efficiency of translation by recycling ribosomes from one round of translation to another.</text>
</comment>
<keyword evidence="6" id="KW-0175">Coiled coil</keyword>
<dbReference type="FunFam" id="3.30.1360.40:FF:000001">
    <property type="entry name" value="Ribosome-recycling factor"/>
    <property type="match status" value="1"/>
</dbReference>
<keyword evidence="4 5" id="KW-0648">Protein biosynthesis</keyword>
<proteinExistence type="inferred from homology"/>
<accession>H5SB40</accession>
<dbReference type="FunFam" id="1.10.132.20:FF:000001">
    <property type="entry name" value="Ribosome-recycling factor"/>
    <property type="match status" value="1"/>
</dbReference>
<dbReference type="SUPFAM" id="SSF55194">
    <property type="entry name" value="Ribosome recycling factor, RRF"/>
    <property type="match status" value="1"/>
</dbReference>
<dbReference type="AlphaFoldDB" id="H5SB40"/>
<dbReference type="InterPro" id="IPR023584">
    <property type="entry name" value="Ribosome_recyc_fac_dom"/>
</dbReference>
<dbReference type="Pfam" id="PF01765">
    <property type="entry name" value="RRF"/>
    <property type="match status" value="1"/>
</dbReference>
<evidence type="ECO:0000313" key="8">
    <source>
        <dbReference type="EMBL" id="BAL53376.1"/>
    </source>
</evidence>
<dbReference type="NCBIfam" id="TIGR00496">
    <property type="entry name" value="frr"/>
    <property type="match status" value="1"/>
</dbReference>
<sequence length="185" mass="21339">MVDRHIAELKARMDKTVQVFEHELVKLRTGRANPAMVEDVKVDYYGTHTPLKHLARIAAPEPDLIVIHPFDKTQVQAIEKAIQAANLGFNPTVDGELLRIKIPRLTEERRKELSKVIHDKAEEAKIALRNIRREIKEQLDKEQKDGKLSEDDHDRIMKEIEKVTHEYTAKIDQTAQAKEKQLLSV</sequence>
<evidence type="ECO:0000256" key="2">
    <source>
        <dbReference type="ARBA" id="ARBA00005912"/>
    </source>
</evidence>
<dbReference type="CDD" id="cd00520">
    <property type="entry name" value="RRF"/>
    <property type="match status" value="1"/>
</dbReference>
<dbReference type="InterPro" id="IPR036191">
    <property type="entry name" value="RRF_sf"/>
</dbReference>
<name>H5SB40_9BACT</name>
<feature type="coiled-coil region" evidence="6">
    <location>
        <begin position="118"/>
        <end position="145"/>
    </location>
</feature>
<protein>
    <recommendedName>
        <fullName evidence="5">Ribosome-recycling factor</fullName>
        <shortName evidence="5">RRF</shortName>
    </recommendedName>
    <alternativeName>
        <fullName evidence="5">Ribosome-releasing factor</fullName>
    </alternativeName>
</protein>
<evidence type="ECO:0000256" key="6">
    <source>
        <dbReference type="SAM" id="Coils"/>
    </source>
</evidence>
<evidence type="ECO:0000256" key="1">
    <source>
        <dbReference type="ARBA" id="ARBA00004496"/>
    </source>
</evidence>
<feature type="domain" description="Ribosome recycling factor" evidence="7">
    <location>
        <begin position="20"/>
        <end position="183"/>
    </location>
</feature>
<dbReference type="Gene3D" id="3.30.1360.40">
    <property type="match status" value="1"/>
</dbReference>
<evidence type="ECO:0000256" key="4">
    <source>
        <dbReference type="ARBA" id="ARBA00022917"/>
    </source>
</evidence>
<dbReference type="EMBL" id="AP011656">
    <property type="protein sequence ID" value="BAL53376.1"/>
    <property type="molecule type" value="Genomic_DNA"/>
</dbReference>
<reference evidence="8" key="2">
    <citation type="journal article" date="2012" name="PLoS ONE">
        <title>A Deeply Branching Thermophilic Bacterium with an Ancient Acetyl-CoA Pathway Dominates a Subsurface Ecosystem.</title>
        <authorList>
            <person name="Takami H."/>
            <person name="Noguchi H."/>
            <person name="Takaki Y."/>
            <person name="Uchiyama I."/>
            <person name="Toyoda A."/>
            <person name="Nishi S."/>
            <person name="Chee G.-J."/>
            <person name="Arai W."/>
            <person name="Nunoura T."/>
            <person name="Itoh T."/>
            <person name="Hattori M."/>
            <person name="Takai K."/>
        </authorList>
    </citation>
    <scope>NUCLEOTIDE SEQUENCE</scope>
</reference>
<dbReference type="HAMAP" id="MF_00040">
    <property type="entry name" value="RRF"/>
    <property type="match status" value="1"/>
</dbReference>
<dbReference type="PANTHER" id="PTHR20982:SF3">
    <property type="entry name" value="MITOCHONDRIAL RIBOSOME RECYCLING FACTOR PSEUDO 1"/>
    <property type="match status" value="1"/>
</dbReference>
<keyword evidence="3 5" id="KW-0963">Cytoplasm</keyword>
<dbReference type="InterPro" id="IPR002661">
    <property type="entry name" value="Ribosome_recyc_fac"/>
</dbReference>
<dbReference type="GO" id="GO:0005737">
    <property type="term" value="C:cytoplasm"/>
    <property type="evidence" value="ECO:0007669"/>
    <property type="project" value="UniProtKB-SubCell"/>
</dbReference>
<gene>
    <name evidence="5" type="primary">frr</name>
    <name evidence="8" type="ORF">HGMM_F06F06C21</name>
</gene>
<reference evidence="8" key="1">
    <citation type="journal article" date="2005" name="Environ. Microbiol.">
        <title>Genetic and functional properties of uncultivated thermophilic crenarchaeotes from a subsurface gold mine as revealed by analysis of genome fragments.</title>
        <authorList>
            <person name="Nunoura T."/>
            <person name="Hirayama H."/>
            <person name="Takami H."/>
            <person name="Oida H."/>
            <person name="Nishi S."/>
            <person name="Shimamura S."/>
            <person name="Suzuki Y."/>
            <person name="Inagaki F."/>
            <person name="Takai K."/>
            <person name="Nealson K.H."/>
            <person name="Horikoshi K."/>
        </authorList>
    </citation>
    <scope>NUCLEOTIDE SEQUENCE</scope>
</reference>
<dbReference type="GO" id="GO:0043023">
    <property type="term" value="F:ribosomal large subunit binding"/>
    <property type="evidence" value="ECO:0007669"/>
    <property type="project" value="TreeGrafter"/>
</dbReference>
<dbReference type="GO" id="GO:0006415">
    <property type="term" value="P:translational termination"/>
    <property type="evidence" value="ECO:0007669"/>
    <property type="project" value="UniProtKB-UniRule"/>
</dbReference>
<dbReference type="Gene3D" id="1.10.132.20">
    <property type="entry name" value="Ribosome-recycling factor"/>
    <property type="match status" value="1"/>
</dbReference>
<evidence type="ECO:0000256" key="3">
    <source>
        <dbReference type="ARBA" id="ARBA00022490"/>
    </source>
</evidence>
<dbReference type="PANTHER" id="PTHR20982">
    <property type="entry name" value="RIBOSOME RECYCLING FACTOR"/>
    <property type="match status" value="1"/>
</dbReference>
<evidence type="ECO:0000259" key="7">
    <source>
        <dbReference type="Pfam" id="PF01765"/>
    </source>
</evidence>
<comment type="similarity">
    <text evidence="2 5">Belongs to the RRF family.</text>
</comment>
<comment type="subcellular location">
    <subcellularLocation>
        <location evidence="1 5">Cytoplasm</location>
    </subcellularLocation>
</comment>